<feature type="region of interest" description="Disordered" evidence="1">
    <location>
        <begin position="1"/>
        <end position="52"/>
    </location>
</feature>
<name>A0A0C3G815_PILCF</name>
<evidence type="ECO:0000256" key="1">
    <source>
        <dbReference type="SAM" id="MobiDB-lite"/>
    </source>
</evidence>
<dbReference type="EMBL" id="KN832970">
    <property type="protein sequence ID" value="KIM92380.1"/>
    <property type="molecule type" value="Genomic_DNA"/>
</dbReference>
<reference evidence="2 3" key="1">
    <citation type="submission" date="2014-04" db="EMBL/GenBank/DDBJ databases">
        <authorList>
            <consortium name="DOE Joint Genome Institute"/>
            <person name="Kuo A."/>
            <person name="Tarkka M."/>
            <person name="Buscot F."/>
            <person name="Kohler A."/>
            <person name="Nagy L.G."/>
            <person name="Floudas D."/>
            <person name="Copeland A."/>
            <person name="Barry K.W."/>
            <person name="Cichocki N."/>
            <person name="Veneault-Fourrey C."/>
            <person name="LaButti K."/>
            <person name="Lindquist E.A."/>
            <person name="Lipzen A."/>
            <person name="Lundell T."/>
            <person name="Morin E."/>
            <person name="Murat C."/>
            <person name="Sun H."/>
            <person name="Tunlid A."/>
            <person name="Henrissat B."/>
            <person name="Grigoriev I.V."/>
            <person name="Hibbett D.S."/>
            <person name="Martin F."/>
            <person name="Nordberg H.P."/>
            <person name="Cantor M.N."/>
            <person name="Hua S.X."/>
        </authorList>
    </citation>
    <scope>NUCLEOTIDE SEQUENCE [LARGE SCALE GENOMIC DNA]</scope>
    <source>
        <strain evidence="2 3">F 1598</strain>
    </source>
</reference>
<feature type="compositionally biased region" description="Low complexity" evidence="1">
    <location>
        <begin position="12"/>
        <end position="47"/>
    </location>
</feature>
<proteinExistence type="predicted"/>
<reference evidence="3" key="2">
    <citation type="submission" date="2015-01" db="EMBL/GenBank/DDBJ databases">
        <title>Evolutionary Origins and Diversification of the Mycorrhizal Mutualists.</title>
        <authorList>
            <consortium name="DOE Joint Genome Institute"/>
            <consortium name="Mycorrhizal Genomics Consortium"/>
            <person name="Kohler A."/>
            <person name="Kuo A."/>
            <person name="Nagy L.G."/>
            <person name="Floudas D."/>
            <person name="Copeland A."/>
            <person name="Barry K.W."/>
            <person name="Cichocki N."/>
            <person name="Veneault-Fourrey C."/>
            <person name="LaButti K."/>
            <person name="Lindquist E.A."/>
            <person name="Lipzen A."/>
            <person name="Lundell T."/>
            <person name="Morin E."/>
            <person name="Murat C."/>
            <person name="Riley R."/>
            <person name="Ohm R."/>
            <person name="Sun H."/>
            <person name="Tunlid A."/>
            <person name="Henrissat B."/>
            <person name="Grigoriev I.V."/>
            <person name="Hibbett D.S."/>
            <person name="Martin F."/>
        </authorList>
    </citation>
    <scope>NUCLEOTIDE SEQUENCE [LARGE SCALE GENOMIC DNA]</scope>
    <source>
        <strain evidence="3">F 1598</strain>
    </source>
</reference>
<protein>
    <submittedName>
        <fullName evidence="2">Uncharacterized protein</fullName>
    </submittedName>
</protein>
<sequence>MTDDSLSLANGISRSFRSSTTSTATISQSEFSLSYTPSQSSSTLTTPFDPNFPITSSPTGSFKPLALLSPQFKELPSKPLPPPPPVTDSDLLDMVTLLQSVNRSMKTLNASISSLTEDMSSIETMLITRELLIQDLSGLPDGVDALEDNRFVESPKRYFRNLYQKIAHTSLSYTPT</sequence>
<evidence type="ECO:0000313" key="3">
    <source>
        <dbReference type="Proteomes" id="UP000054166"/>
    </source>
</evidence>
<dbReference type="HOGENOM" id="CLU_1525732_0_0_1"/>
<dbReference type="Proteomes" id="UP000054166">
    <property type="component" value="Unassembled WGS sequence"/>
</dbReference>
<dbReference type="AlphaFoldDB" id="A0A0C3G815"/>
<dbReference type="OrthoDB" id="3307055at2759"/>
<evidence type="ECO:0000313" key="2">
    <source>
        <dbReference type="EMBL" id="KIM92380.1"/>
    </source>
</evidence>
<keyword evidence="3" id="KW-1185">Reference proteome</keyword>
<dbReference type="InParanoid" id="A0A0C3G815"/>
<feature type="compositionally biased region" description="Polar residues" evidence="1">
    <location>
        <begin position="1"/>
        <end position="10"/>
    </location>
</feature>
<organism evidence="2 3">
    <name type="scientific">Piloderma croceum (strain F 1598)</name>
    <dbReference type="NCBI Taxonomy" id="765440"/>
    <lineage>
        <taxon>Eukaryota</taxon>
        <taxon>Fungi</taxon>
        <taxon>Dikarya</taxon>
        <taxon>Basidiomycota</taxon>
        <taxon>Agaricomycotina</taxon>
        <taxon>Agaricomycetes</taxon>
        <taxon>Agaricomycetidae</taxon>
        <taxon>Atheliales</taxon>
        <taxon>Atheliaceae</taxon>
        <taxon>Piloderma</taxon>
    </lineage>
</organism>
<accession>A0A0C3G815</accession>
<gene>
    <name evidence="2" type="ORF">PILCRDRAFT_810437</name>
</gene>